<dbReference type="Pfam" id="PF20074">
    <property type="entry name" value="DUF6470"/>
    <property type="match status" value="1"/>
</dbReference>
<dbReference type="Proteomes" id="UP000321363">
    <property type="component" value="Unassembled WGS sequence"/>
</dbReference>
<accession>A0A5C6W257</accession>
<dbReference type="EMBL" id="VOQF01000005">
    <property type="protein sequence ID" value="TXC90977.1"/>
    <property type="molecule type" value="Genomic_DNA"/>
</dbReference>
<keyword evidence="2" id="KW-1185">Reference proteome</keyword>
<dbReference type="OrthoDB" id="2112831at2"/>
<evidence type="ECO:0000313" key="2">
    <source>
        <dbReference type="Proteomes" id="UP000321363"/>
    </source>
</evidence>
<sequence length="192" mass="21496">MNIPQIRLQSVSAQIGIHTTNAKLNIEQKQANLSIQQKPAEIQTKTTPSKLTIDQTEAWADMDLKHIFRRIEDAAQQGYNDLLSGISRRVQEGEQLMEIEKGGNAIADIAKQRTQEQSPPVNIRFIPTAGSVKISYEPAKVNIKVNVNKPIIDVRVNNPTFEYQPGSVIVDLRRRNDLTIDFISNKVGAKVL</sequence>
<dbReference type="InterPro" id="IPR045527">
    <property type="entry name" value="DUF6470"/>
</dbReference>
<protein>
    <recommendedName>
        <fullName evidence="3">YviE</fullName>
    </recommendedName>
</protein>
<name>A0A5C6W257_9BACI</name>
<evidence type="ECO:0008006" key="3">
    <source>
        <dbReference type="Google" id="ProtNLM"/>
    </source>
</evidence>
<dbReference type="AlphaFoldDB" id="A0A5C6W257"/>
<comment type="caution">
    <text evidence="1">The sequence shown here is derived from an EMBL/GenBank/DDBJ whole genome shotgun (WGS) entry which is preliminary data.</text>
</comment>
<proteinExistence type="predicted"/>
<gene>
    <name evidence="1" type="ORF">FS935_08705</name>
</gene>
<reference evidence="1 2" key="1">
    <citation type="journal article" date="2005" name="Int. J. Syst. Evol. Microbiol.">
        <title>Bacillus litoralis sp. nov., isolated from a tidal flat of the Yellow Sea in Korea.</title>
        <authorList>
            <person name="Yoon J.H."/>
            <person name="Oh T.K."/>
        </authorList>
    </citation>
    <scope>NUCLEOTIDE SEQUENCE [LARGE SCALE GENOMIC DNA]</scope>
    <source>
        <strain evidence="1 2">SW-211</strain>
    </source>
</reference>
<evidence type="ECO:0000313" key="1">
    <source>
        <dbReference type="EMBL" id="TXC90977.1"/>
    </source>
</evidence>
<dbReference type="RefSeq" id="WP_146947621.1">
    <property type="nucleotide sequence ID" value="NZ_VOQF01000005.1"/>
</dbReference>
<organism evidence="1 2">
    <name type="scientific">Metabacillus litoralis</name>
    <dbReference type="NCBI Taxonomy" id="152268"/>
    <lineage>
        <taxon>Bacteria</taxon>
        <taxon>Bacillati</taxon>
        <taxon>Bacillota</taxon>
        <taxon>Bacilli</taxon>
        <taxon>Bacillales</taxon>
        <taxon>Bacillaceae</taxon>
        <taxon>Metabacillus</taxon>
    </lineage>
</organism>